<evidence type="ECO:0000313" key="5">
    <source>
        <dbReference type="EMBL" id="ARN56501.1"/>
    </source>
</evidence>
<keyword evidence="2" id="KW-0547">Nucleotide-binding</keyword>
<feature type="domain" description="MCM C-terminal AAA(+) ATPase" evidence="4">
    <location>
        <begin position="293"/>
        <end position="388"/>
    </location>
</feature>
<dbReference type="InterPro" id="IPR014721">
    <property type="entry name" value="Ribsml_uS5_D2-typ_fold_subgr"/>
</dbReference>
<keyword evidence="3" id="KW-0067">ATP-binding</keyword>
<dbReference type="NCBIfam" id="TIGR00368">
    <property type="entry name" value="YifB family Mg chelatase-like AAA ATPase"/>
    <property type="match status" value="1"/>
</dbReference>
<dbReference type="PRINTS" id="PR01657">
    <property type="entry name" value="MCMFAMILY"/>
</dbReference>
<gene>
    <name evidence="5" type="primary">comM</name>
    <name evidence="5" type="ORF">STSP1_00883</name>
</gene>
<dbReference type="InterPro" id="IPR003593">
    <property type="entry name" value="AAA+_ATPase"/>
</dbReference>
<dbReference type="Pfam" id="PF13335">
    <property type="entry name" value="Mg_chelatase_C"/>
    <property type="match status" value="1"/>
</dbReference>
<dbReference type="SUPFAM" id="SSF52540">
    <property type="entry name" value="P-loop containing nucleoside triphosphate hydrolases"/>
    <property type="match status" value="1"/>
</dbReference>
<dbReference type="AlphaFoldDB" id="A0A1W6LL50"/>
<dbReference type="GO" id="GO:0005524">
    <property type="term" value="F:ATP binding"/>
    <property type="evidence" value="ECO:0007669"/>
    <property type="project" value="UniProtKB-KW"/>
</dbReference>
<dbReference type="Pfam" id="PF13541">
    <property type="entry name" value="ChlI"/>
    <property type="match status" value="1"/>
</dbReference>
<dbReference type="InterPro" id="IPR004482">
    <property type="entry name" value="Mg_chelat-rel"/>
</dbReference>
<dbReference type="RefSeq" id="WP_085755189.1">
    <property type="nucleotide sequence ID" value="NZ_CP021023.1"/>
</dbReference>
<dbReference type="InterPro" id="IPR027417">
    <property type="entry name" value="P-loop_NTPase"/>
</dbReference>
<accession>A0A1W6LL50</accession>
<dbReference type="InterPro" id="IPR020568">
    <property type="entry name" value="Ribosomal_Su5_D2-typ_SF"/>
</dbReference>
<dbReference type="Gene3D" id="3.30.230.10">
    <property type="match status" value="1"/>
</dbReference>
<name>A0A1W6LL50_9BACT</name>
<proteinExistence type="inferred from homology"/>
<dbReference type="PANTHER" id="PTHR32039">
    <property type="entry name" value="MAGNESIUM-CHELATASE SUBUNIT CHLI"/>
    <property type="match status" value="1"/>
</dbReference>
<sequence length="508" mass="55204">MLARLNSLTLSGIEGHICEVEVHISGDDTRLLIVGLPDAAIKESCERVRSALINSGFKYPFEQITVNLAPADLKKEGPAFDLSIGVGILSASGAVQLEGLKNEIMVGELALDGRVRPVNGVLSMAMSAKAAGFERMIVPIENAPEAAVVQGIDIFGVGSLTEAVGFLSGNLPIEPTYTDIDKLFEIKRKYDIDFEDVKGQETVKRALTIAAAGGHNVMMMGPPGSGKTMLSKRVASILPELSLEESLETTRIYSSVGLLEREQALIATRPFRSPHHSASAPALIGGSAHPRPGELSLAHHGILFLDEFPEFSRNVLETIRQPLEDSQVTIARAQATVTFPADFMLIASANPCPCGYYGSTQKECRCTPAQIEKYLSKLSGPLLDRIDIQIEVPAVDYRALRNKAKGQSSASMRGQVNQARNVQRNRFKGDSRRVNAGMSHREIEVFCELEPKSELMLKSAMNDLSLSARAHDKICKLARTIADLAGSEAIRPEHIGEAVSYRRLDKMF</sequence>
<dbReference type="Gene3D" id="3.40.50.300">
    <property type="entry name" value="P-loop containing nucleotide triphosphate hydrolases"/>
    <property type="match status" value="1"/>
</dbReference>
<organism evidence="5 6">
    <name type="scientific">Sedimentisphaera salicampi</name>
    <dbReference type="NCBI Taxonomy" id="1941349"/>
    <lineage>
        <taxon>Bacteria</taxon>
        <taxon>Pseudomonadati</taxon>
        <taxon>Planctomycetota</taxon>
        <taxon>Phycisphaerae</taxon>
        <taxon>Sedimentisphaerales</taxon>
        <taxon>Sedimentisphaeraceae</taxon>
        <taxon>Sedimentisphaera</taxon>
    </lineage>
</organism>
<dbReference type="PROSITE" id="PS50051">
    <property type="entry name" value="MCM_2"/>
    <property type="match status" value="1"/>
</dbReference>
<dbReference type="STRING" id="1941349.STSP1_00883"/>
<dbReference type="Pfam" id="PF01078">
    <property type="entry name" value="Mg_chelatase"/>
    <property type="match status" value="1"/>
</dbReference>
<comment type="similarity">
    <text evidence="1">Belongs to the Mg-chelatase subunits D/I family. ComM subfamily.</text>
</comment>
<dbReference type="KEGG" id="pbp:STSP1_00883"/>
<dbReference type="PANTHER" id="PTHR32039:SF7">
    <property type="entry name" value="COMPETENCE PROTEIN COMM"/>
    <property type="match status" value="1"/>
</dbReference>
<reference evidence="6" key="1">
    <citation type="submission" date="2017-04" db="EMBL/GenBank/DDBJ databases">
        <title>Comparative genomics and description of representatives of a novel lineage of planctomycetes thriving in anoxic sediments.</title>
        <authorList>
            <person name="Spring S."/>
            <person name="Bunk B."/>
            <person name="Sproer C."/>
        </authorList>
    </citation>
    <scope>NUCLEOTIDE SEQUENCE [LARGE SCALE GENOMIC DNA]</scope>
    <source>
        <strain evidence="6">ST-PulAB-D4</strain>
    </source>
</reference>
<dbReference type="SMART" id="SM00382">
    <property type="entry name" value="AAA"/>
    <property type="match status" value="1"/>
</dbReference>
<dbReference type="InterPro" id="IPR001208">
    <property type="entry name" value="MCM_dom"/>
</dbReference>
<dbReference type="InterPro" id="IPR025158">
    <property type="entry name" value="Mg_chelat-rel_C"/>
</dbReference>
<dbReference type="GO" id="GO:0003677">
    <property type="term" value="F:DNA binding"/>
    <property type="evidence" value="ECO:0007669"/>
    <property type="project" value="InterPro"/>
</dbReference>
<evidence type="ECO:0000313" key="6">
    <source>
        <dbReference type="Proteomes" id="UP000193334"/>
    </source>
</evidence>
<evidence type="ECO:0000256" key="1">
    <source>
        <dbReference type="ARBA" id="ARBA00006354"/>
    </source>
</evidence>
<dbReference type="SUPFAM" id="SSF54211">
    <property type="entry name" value="Ribosomal protein S5 domain 2-like"/>
    <property type="match status" value="1"/>
</dbReference>
<evidence type="ECO:0000256" key="3">
    <source>
        <dbReference type="ARBA" id="ARBA00022840"/>
    </source>
</evidence>
<dbReference type="Proteomes" id="UP000193334">
    <property type="component" value="Chromosome"/>
</dbReference>
<protein>
    <submittedName>
        <fullName evidence="5">Competence protein ComM</fullName>
    </submittedName>
</protein>
<evidence type="ECO:0000259" key="4">
    <source>
        <dbReference type="PROSITE" id="PS50051"/>
    </source>
</evidence>
<keyword evidence="6" id="KW-1185">Reference proteome</keyword>
<dbReference type="InterPro" id="IPR045006">
    <property type="entry name" value="CHLI-like"/>
</dbReference>
<dbReference type="InterPro" id="IPR000523">
    <property type="entry name" value="Mg_chelatse_chII-like_cat_dom"/>
</dbReference>
<dbReference type="EMBL" id="CP021023">
    <property type="protein sequence ID" value="ARN56501.1"/>
    <property type="molecule type" value="Genomic_DNA"/>
</dbReference>
<evidence type="ECO:0000256" key="2">
    <source>
        <dbReference type="ARBA" id="ARBA00022741"/>
    </source>
</evidence>